<accession>A0A191ZYF4</accession>
<dbReference type="GeneID" id="61526702"/>
<proteinExistence type="predicted"/>
<reference evidence="2" key="1">
    <citation type="submission" date="2016-06" db="EMBL/GenBank/DDBJ databases">
        <authorList>
            <person name="Xu Y."/>
            <person name="Nagy A."/>
            <person name="Yan X."/>
            <person name="Kim S.W."/>
            <person name="Haley B."/>
            <person name="Liu N.T."/>
            <person name="Nou X."/>
        </authorList>
    </citation>
    <scope>NUCLEOTIDE SEQUENCE [LARGE SCALE GENOMIC DNA]</scope>
    <source>
        <strain evidence="2">ATCC 49129</strain>
    </source>
</reference>
<dbReference type="EMBL" id="CP016022">
    <property type="protein sequence ID" value="ANJ73118.1"/>
    <property type="molecule type" value="Genomic_DNA"/>
</dbReference>
<sequence length="192" mass="22408">MSDIRELGLSAIDEVKRKSVSGKKSLKQIFREELVFWETELRIWCREDDYYDKIKEILFKAGYEVSHSTIGYNLSVVAKEIGFDRKTKKLDGRKATRKKHIDYSDIDKLSESVLVASSDSKVKLSLREELKRYLPGLENELYPALIARKIPRYKFICEEILAPLGYDVNPDYLRKMISNIKKKMRAEGGEYE</sequence>
<evidence type="ECO:0000313" key="2">
    <source>
        <dbReference type="Proteomes" id="UP000078572"/>
    </source>
</evidence>
<protein>
    <submittedName>
        <fullName evidence="1">Uncharacterized protein</fullName>
    </submittedName>
</protein>
<dbReference type="RefSeq" id="WP_064804294.1">
    <property type="nucleotide sequence ID" value="NZ_CP016022.1"/>
</dbReference>
<dbReference type="OrthoDB" id="9864549at2"/>
<gene>
    <name evidence="1" type="ORF">A9Y76_11820</name>
</gene>
<name>A0A191ZYF4_9RALS</name>
<keyword evidence="2" id="KW-1185">Reference proteome</keyword>
<dbReference type="AlphaFoldDB" id="A0A191ZYF4"/>
<evidence type="ECO:0000313" key="1">
    <source>
        <dbReference type="EMBL" id="ANJ73118.1"/>
    </source>
</evidence>
<organism evidence="1 2">
    <name type="scientific">Ralstonia insidiosa</name>
    <dbReference type="NCBI Taxonomy" id="190721"/>
    <lineage>
        <taxon>Bacteria</taxon>
        <taxon>Pseudomonadati</taxon>
        <taxon>Pseudomonadota</taxon>
        <taxon>Betaproteobacteria</taxon>
        <taxon>Burkholderiales</taxon>
        <taxon>Burkholderiaceae</taxon>
        <taxon>Ralstonia</taxon>
    </lineage>
</organism>
<dbReference type="Proteomes" id="UP000078572">
    <property type="component" value="Chromosome 1"/>
</dbReference>